<keyword evidence="3 4" id="KW-0648">Protein biosynthesis</keyword>
<evidence type="ECO:0000256" key="5">
    <source>
        <dbReference type="SAM" id="MobiDB-lite"/>
    </source>
</evidence>
<evidence type="ECO:0000256" key="3">
    <source>
        <dbReference type="ARBA" id="ARBA00022917"/>
    </source>
</evidence>
<dbReference type="GO" id="GO:0001732">
    <property type="term" value="P:formation of cytoplasmic translation initiation complex"/>
    <property type="evidence" value="ECO:0007669"/>
    <property type="project" value="UniProtKB-UniRule"/>
</dbReference>
<feature type="compositionally biased region" description="Basic and acidic residues" evidence="5">
    <location>
        <begin position="277"/>
        <end position="288"/>
    </location>
</feature>
<evidence type="ECO:0000256" key="2">
    <source>
        <dbReference type="ARBA" id="ARBA00022540"/>
    </source>
</evidence>
<dbReference type="InterPro" id="IPR036390">
    <property type="entry name" value="WH_DNA-bd_sf"/>
</dbReference>
<feature type="compositionally biased region" description="Polar residues" evidence="5">
    <location>
        <begin position="32"/>
        <end position="41"/>
    </location>
</feature>
<protein>
    <recommendedName>
        <fullName evidence="4">Eukaryotic translation initiation factor 3 subunit C</fullName>
        <shortName evidence="4">eIF3c</shortName>
    </recommendedName>
    <alternativeName>
        <fullName evidence="4">Eukaryotic translation initiation factor 3 93 kDa subunit homolog</fullName>
        <shortName evidence="4">eIF3 p93</shortName>
    </alternativeName>
    <alternativeName>
        <fullName evidence="4">Translation initiation factor eIF3, p93 subunit homolog</fullName>
    </alternativeName>
</protein>
<dbReference type="SUPFAM" id="SSF46785">
    <property type="entry name" value="Winged helix' DNA-binding domain"/>
    <property type="match status" value="1"/>
</dbReference>
<gene>
    <name evidence="4 7" type="primary">NIP1</name>
    <name evidence="7" type="ORF">GGI25_000915</name>
</gene>
<comment type="function">
    <text evidence="4">Component of the eukaryotic translation initiation factor 3 (eIF-3) complex, which is involved in protein synthesis of a specialized repertoire of mRNAs and, together with other initiation factors, stimulates binding of mRNA and methionyl-tRNAi to the 40S ribosome. The eIF-3 complex specifically targets and initiates translation of a subset of mRNAs involved in cell proliferation.</text>
</comment>
<accession>A0A9W8G6X8</accession>
<dbReference type="GO" id="GO:0031369">
    <property type="term" value="F:translation initiation factor binding"/>
    <property type="evidence" value="ECO:0007669"/>
    <property type="project" value="InterPro"/>
</dbReference>
<dbReference type="Pfam" id="PF01399">
    <property type="entry name" value="PCI"/>
    <property type="match status" value="1"/>
</dbReference>
<evidence type="ECO:0000259" key="6">
    <source>
        <dbReference type="PROSITE" id="PS50250"/>
    </source>
</evidence>
<feature type="region of interest" description="Disordered" evidence="5">
    <location>
        <begin position="891"/>
        <end position="983"/>
    </location>
</feature>
<dbReference type="AlphaFoldDB" id="A0A9W8G6X8"/>
<evidence type="ECO:0000256" key="4">
    <source>
        <dbReference type="HAMAP-Rule" id="MF_03002"/>
    </source>
</evidence>
<comment type="similarity">
    <text evidence="4">Belongs to the eIF-3 subunit C family.</text>
</comment>
<comment type="caution">
    <text evidence="7">The sequence shown here is derived from an EMBL/GenBank/DDBJ whole genome shotgun (WGS) entry which is preliminary data.</text>
</comment>
<dbReference type="InterPro" id="IPR000717">
    <property type="entry name" value="PCI_dom"/>
</dbReference>
<dbReference type="GO" id="GO:0016282">
    <property type="term" value="C:eukaryotic 43S preinitiation complex"/>
    <property type="evidence" value="ECO:0007669"/>
    <property type="project" value="UniProtKB-UniRule"/>
</dbReference>
<comment type="subunit">
    <text evidence="4">Component of the eukaryotic translation initiation factor 3 (eIF-3) complex.</text>
</comment>
<feature type="domain" description="PCI" evidence="6">
    <location>
        <begin position="684"/>
        <end position="858"/>
    </location>
</feature>
<dbReference type="HAMAP" id="MF_03002">
    <property type="entry name" value="eIF3c"/>
    <property type="match status" value="1"/>
</dbReference>
<sequence>MPRFFRGDESDTDDSDYNSYSSDSEASDIESQQQKAAGTSNRFAQAVFESDSEDGDVKRVVKSAKDKQLDEVTALSKTIIKSVRANEWHLVANTFEKLPSAATKLAKTLKGEGLPRVFLRSLSELEEAAERGMSKDELSKLNTEDARSFNKLKQRVPKFTKPYAKQIAEYKSNPAVSEDEDEAASAADEQAVPSNPLASNVASVPAAKKTAKAKAKGKARAAESSSESESEPESASASESEAESDSYDSWGSESETDSESESGSDSDDGRVGYSRWLKKEPTKEESTSKKTKKDRTAQKAPVQPAPAPGSSTLAEGEDEDDGFTTVGKGGKAAAKPVLTAESLNKHLREVLDARGRKSTDKRESVRTLESLLAIAANSLQKAKVLMALVSAQFDNAGGSVYMAVDLWHKTQATINELLSLLESNQQISIFENADLHEDDTDIKYKDEPLTLRGSIISFIDRLDDEFTKSLQNIDPHTPDYIERMRDTVPLYVTIVRAQLYFERIDLKDSMCRVVLRRLEHLYYRPDQVNVHVEANVTKLSGSASSKIVPASIAGNMEAVIHQLCTFLYQNAEPLLRTRAMLMHIFNHALHKRYYVARDLLLMSHIQENVHQADVNTQVLYNRALAQLGLAAFRLGKIQESFEHTIELVSSGRQRELLAQGVAQQRTQQLSPVEEQLQRQRQLPFHININLELLECVFLTSSMLLEIPYMASANTNPEARRAPLSRVFRRMLDFNERQVFIGPPENTRDHIMAAAKALAAGDWQGARDFIQEIKIWTLLPDSEEIKEMLATRIQIEALRTYLFTYSSQFESVGLEELAIMFGLSKSKVYALLARMVYNSELQASLDEVSGVLIFSRANFEASSRLQQTALTLANKANTFADVNERMFELKINGGNAPTDRQQGGNEQGGHRYQGERDGRANQQRGGAGGNRDGQRNANSGSQGRKDSGGGGSGSRGRGGIGRRGGTSNSGQQRRGGSGGGNKRR</sequence>
<feature type="compositionally biased region" description="Gly residues" evidence="5">
    <location>
        <begin position="947"/>
        <end position="963"/>
    </location>
</feature>
<dbReference type="GO" id="GO:0033290">
    <property type="term" value="C:eukaryotic 48S preinitiation complex"/>
    <property type="evidence" value="ECO:0007669"/>
    <property type="project" value="UniProtKB-UniRule"/>
</dbReference>
<dbReference type="GO" id="GO:0003743">
    <property type="term" value="F:translation initiation factor activity"/>
    <property type="evidence" value="ECO:0007669"/>
    <property type="project" value="UniProtKB-UniRule"/>
</dbReference>
<dbReference type="GO" id="GO:0003723">
    <property type="term" value="F:RNA binding"/>
    <property type="evidence" value="ECO:0007669"/>
    <property type="project" value="InterPro"/>
</dbReference>
<dbReference type="EMBL" id="JANBTW010000007">
    <property type="protein sequence ID" value="KAJ2680027.1"/>
    <property type="molecule type" value="Genomic_DNA"/>
</dbReference>
<dbReference type="InterPro" id="IPR008905">
    <property type="entry name" value="EIF3C_N_dom"/>
</dbReference>
<feature type="region of interest" description="Disordered" evidence="5">
    <location>
        <begin position="1"/>
        <end position="41"/>
    </location>
</feature>
<name>A0A9W8G6X8_9FUNG</name>
<evidence type="ECO:0000313" key="8">
    <source>
        <dbReference type="Proteomes" id="UP001151518"/>
    </source>
</evidence>
<dbReference type="PROSITE" id="PS50250">
    <property type="entry name" value="PCI"/>
    <property type="match status" value="1"/>
</dbReference>
<dbReference type="PANTHER" id="PTHR13937:SF0">
    <property type="entry name" value="EUKARYOTIC TRANSLATION INITIATION FACTOR 3 SUBUNIT C-RELATED"/>
    <property type="match status" value="1"/>
</dbReference>
<dbReference type="Pfam" id="PF05470">
    <property type="entry name" value="eIF-3c_N"/>
    <property type="match status" value="1"/>
</dbReference>
<feature type="compositionally biased region" description="Gly residues" evidence="5">
    <location>
        <begin position="972"/>
        <end position="983"/>
    </location>
</feature>
<comment type="subcellular location">
    <subcellularLocation>
        <location evidence="4">Cytoplasm</location>
    </subcellularLocation>
</comment>
<dbReference type="SMART" id="SM00088">
    <property type="entry name" value="PINT"/>
    <property type="match status" value="1"/>
</dbReference>
<evidence type="ECO:0000256" key="1">
    <source>
        <dbReference type="ARBA" id="ARBA00022490"/>
    </source>
</evidence>
<feature type="compositionally biased region" description="Basic and acidic residues" evidence="5">
    <location>
        <begin position="907"/>
        <end position="918"/>
    </location>
</feature>
<dbReference type="GO" id="GO:0005852">
    <property type="term" value="C:eukaryotic translation initiation factor 3 complex"/>
    <property type="evidence" value="ECO:0007669"/>
    <property type="project" value="UniProtKB-UniRule"/>
</dbReference>
<evidence type="ECO:0000313" key="7">
    <source>
        <dbReference type="EMBL" id="KAJ2680027.1"/>
    </source>
</evidence>
<feature type="compositionally biased region" description="Basic residues" evidence="5">
    <location>
        <begin position="209"/>
        <end position="219"/>
    </location>
</feature>
<dbReference type="PANTHER" id="PTHR13937">
    <property type="entry name" value="EUKARYOTIC TRANSLATION INITATION FACTOR 3, SUBUNIT 8 EIF3S8 -RELATED"/>
    <property type="match status" value="1"/>
</dbReference>
<dbReference type="Gene3D" id="1.10.10.10">
    <property type="entry name" value="Winged helix-like DNA-binding domain superfamily/Winged helix DNA-binding domain"/>
    <property type="match status" value="1"/>
</dbReference>
<feature type="compositionally biased region" description="Polar residues" evidence="5">
    <location>
        <begin position="192"/>
        <end position="201"/>
    </location>
</feature>
<feature type="compositionally biased region" description="Acidic residues" evidence="5">
    <location>
        <begin position="254"/>
        <end position="266"/>
    </location>
</feature>
<dbReference type="Proteomes" id="UP001151518">
    <property type="component" value="Unassembled WGS sequence"/>
</dbReference>
<keyword evidence="2 4" id="KW-0396">Initiation factor</keyword>
<feature type="region of interest" description="Disordered" evidence="5">
    <location>
        <begin position="170"/>
        <end position="333"/>
    </location>
</feature>
<keyword evidence="1 4" id="KW-0963">Cytoplasm</keyword>
<organism evidence="7 8">
    <name type="scientific">Coemansia spiralis</name>
    <dbReference type="NCBI Taxonomy" id="417178"/>
    <lineage>
        <taxon>Eukaryota</taxon>
        <taxon>Fungi</taxon>
        <taxon>Fungi incertae sedis</taxon>
        <taxon>Zoopagomycota</taxon>
        <taxon>Kickxellomycotina</taxon>
        <taxon>Kickxellomycetes</taxon>
        <taxon>Kickxellales</taxon>
        <taxon>Kickxellaceae</taxon>
        <taxon>Coemansia</taxon>
    </lineage>
</organism>
<proteinExistence type="inferred from homology"/>
<reference evidence="7" key="1">
    <citation type="submission" date="2022-07" db="EMBL/GenBank/DDBJ databases">
        <title>Phylogenomic reconstructions and comparative analyses of Kickxellomycotina fungi.</title>
        <authorList>
            <person name="Reynolds N.K."/>
            <person name="Stajich J.E."/>
            <person name="Barry K."/>
            <person name="Grigoriev I.V."/>
            <person name="Crous P."/>
            <person name="Smith M.E."/>
        </authorList>
    </citation>
    <scope>NUCLEOTIDE SEQUENCE</scope>
    <source>
        <strain evidence="7">NRRL 3115</strain>
    </source>
</reference>
<dbReference type="InterPro" id="IPR027516">
    <property type="entry name" value="EIF3C"/>
</dbReference>
<dbReference type="OrthoDB" id="29647at2759"/>
<dbReference type="InterPro" id="IPR036388">
    <property type="entry name" value="WH-like_DNA-bd_sf"/>
</dbReference>